<accession>A0A1V0G707</accession>
<evidence type="ECO:0000313" key="2">
    <source>
        <dbReference type="Proteomes" id="UP000254176"/>
    </source>
</evidence>
<proteinExistence type="predicted"/>
<dbReference type="RefSeq" id="WP_002256791.1">
    <property type="nucleotide sequence ID" value="NZ_CP020401.2"/>
</dbReference>
<dbReference type="Proteomes" id="UP000254176">
    <property type="component" value="Unassembled WGS sequence"/>
</dbReference>
<organism evidence="1 2">
    <name type="scientific">Neisseria meningitidis</name>
    <dbReference type="NCBI Taxonomy" id="487"/>
    <lineage>
        <taxon>Bacteria</taxon>
        <taxon>Pseudomonadati</taxon>
        <taxon>Pseudomonadota</taxon>
        <taxon>Betaproteobacteria</taxon>
        <taxon>Neisseriales</taxon>
        <taxon>Neisseriaceae</taxon>
        <taxon>Neisseria</taxon>
    </lineage>
</organism>
<dbReference type="AlphaFoldDB" id="A0A1V0G707"/>
<evidence type="ECO:0000313" key="1">
    <source>
        <dbReference type="EMBL" id="SUA30102.1"/>
    </source>
</evidence>
<name>A0A1V0G707_NEIME</name>
<sequence length="120" mass="13185">MQCDFSQAVPSNQTQNIQNQAQTVTIPHKLANDAADACFYADRASENLAAILEAVEALIDISTTTQTGQAQRHNLPLIARNLIKTAKNEVETLAEFHPFSLFETATDLNNEIFSQVHSAK</sequence>
<protein>
    <submittedName>
        <fullName evidence="1">Uncharacterized protein</fullName>
    </submittedName>
</protein>
<reference evidence="1 2" key="1">
    <citation type="submission" date="2018-06" db="EMBL/GenBank/DDBJ databases">
        <authorList>
            <consortium name="Pathogen Informatics"/>
            <person name="Doyle S."/>
        </authorList>
    </citation>
    <scope>NUCLEOTIDE SEQUENCE [LARGE SCALE GENOMIC DNA]</scope>
    <source>
        <strain evidence="1 2">NCTC8554</strain>
    </source>
</reference>
<dbReference type="EMBL" id="UGRP01000002">
    <property type="protein sequence ID" value="SUA30102.1"/>
    <property type="molecule type" value="Genomic_DNA"/>
</dbReference>
<gene>
    <name evidence="1" type="ORF">NCTC8554_02150</name>
</gene>